<name>A0ABD3L184_EUCGL</name>
<reference evidence="2 3" key="1">
    <citation type="submission" date="2024-11" db="EMBL/GenBank/DDBJ databases">
        <title>Chromosome-level genome assembly of Eucalyptus globulus Labill. provides insights into its genome evolution.</title>
        <authorList>
            <person name="Li X."/>
        </authorList>
    </citation>
    <scope>NUCLEOTIDE SEQUENCE [LARGE SCALE GENOMIC DNA]</scope>
    <source>
        <strain evidence="2">CL2024</strain>
        <tissue evidence="2">Fresh tender leaves</tissue>
    </source>
</reference>
<accession>A0ABD3L184</accession>
<protein>
    <submittedName>
        <fullName evidence="2">Uncharacterized protein</fullName>
    </submittedName>
</protein>
<dbReference type="PANTHER" id="PTHR31170">
    <property type="entry name" value="BNAC04G53230D PROTEIN"/>
    <property type="match status" value="1"/>
</dbReference>
<comment type="caution">
    <text evidence="2">The sequence shown here is derived from an EMBL/GenBank/DDBJ whole genome shotgun (WGS) entry which is preliminary data.</text>
</comment>
<dbReference type="Pfam" id="PF03140">
    <property type="entry name" value="DUF247"/>
    <property type="match status" value="1"/>
</dbReference>
<feature type="transmembrane region" description="Helical" evidence="1">
    <location>
        <begin position="235"/>
        <end position="261"/>
    </location>
</feature>
<evidence type="ECO:0000256" key="1">
    <source>
        <dbReference type="SAM" id="Phobius"/>
    </source>
</evidence>
<dbReference type="EMBL" id="JBJKBG010000003">
    <property type="protein sequence ID" value="KAL3745363.1"/>
    <property type="molecule type" value="Genomic_DNA"/>
</dbReference>
<keyword evidence="1" id="KW-0472">Membrane</keyword>
<keyword evidence="1" id="KW-0812">Transmembrane</keyword>
<dbReference type="AlphaFoldDB" id="A0ABD3L184"/>
<dbReference type="PANTHER" id="PTHR31170:SF25">
    <property type="entry name" value="BNAA09G04570D PROTEIN"/>
    <property type="match status" value="1"/>
</dbReference>
<evidence type="ECO:0000313" key="3">
    <source>
        <dbReference type="Proteomes" id="UP001634007"/>
    </source>
</evidence>
<dbReference type="Proteomes" id="UP001634007">
    <property type="component" value="Unassembled WGS sequence"/>
</dbReference>
<evidence type="ECO:0000313" key="2">
    <source>
        <dbReference type="EMBL" id="KAL3745363.1"/>
    </source>
</evidence>
<proteinExistence type="predicted"/>
<sequence length="268" mass="30959">MTLLENHMPFFIVQQLFEMAFGMHRQDMPELLELVCKFFKGVLSMEKLPESAKKSEVKNFVHVIRLSFLPSVRKALDPNLKEMKFPSSATELVAVGVKLRRSDSNCLLDIEFKNGVLEIPVLALYDRTKSLIRNVIAFEQCYPLDDSYLIDYMAFMEYLVDTPVDAKLLIDEGIIDNWLSNKESAVQLIKSFGMEAILPENYYFNNLSHKLINHCQRPYNKWKATFKREYCSSPWVVIPVIATVVLLLLTVAQTMCSVLSLKTLLFKW</sequence>
<dbReference type="InterPro" id="IPR004158">
    <property type="entry name" value="DUF247_pln"/>
</dbReference>
<gene>
    <name evidence="2" type="ORF">ACJRO7_014463</name>
</gene>
<keyword evidence="1" id="KW-1133">Transmembrane helix</keyword>
<keyword evidence="3" id="KW-1185">Reference proteome</keyword>
<organism evidence="2 3">
    <name type="scientific">Eucalyptus globulus</name>
    <name type="common">Tasmanian blue gum</name>
    <dbReference type="NCBI Taxonomy" id="34317"/>
    <lineage>
        <taxon>Eukaryota</taxon>
        <taxon>Viridiplantae</taxon>
        <taxon>Streptophyta</taxon>
        <taxon>Embryophyta</taxon>
        <taxon>Tracheophyta</taxon>
        <taxon>Spermatophyta</taxon>
        <taxon>Magnoliopsida</taxon>
        <taxon>eudicotyledons</taxon>
        <taxon>Gunneridae</taxon>
        <taxon>Pentapetalae</taxon>
        <taxon>rosids</taxon>
        <taxon>malvids</taxon>
        <taxon>Myrtales</taxon>
        <taxon>Myrtaceae</taxon>
        <taxon>Myrtoideae</taxon>
        <taxon>Eucalypteae</taxon>
        <taxon>Eucalyptus</taxon>
    </lineage>
</organism>